<organism evidence="3">
    <name type="scientific">viral metagenome</name>
    <dbReference type="NCBI Taxonomy" id="1070528"/>
    <lineage>
        <taxon>unclassified sequences</taxon>
        <taxon>metagenomes</taxon>
        <taxon>organismal metagenomes</taxon>
    </lineage>
</organism>
<evidence type="ECO:0000256" key="1">
    <source>
        <dbReference type="SAM" id="MobiDB-lite"/>
    </source>
</evidence>
<evidence type="ECO:0000313" key="3">
    <source>
        <dbReference type="EMBL" id="QHT01800.1"/>
    </source>
</evidence>
<feature type="transmembrane region" description="Helical" evidence="2">
    <location>
        <begin position="156"/>
        <end position="175"/>
    </location>
</feature>
<keyword evidence="2" id="KW-1133">Transmembrane helix</keyword>
<protein>
    <recommendedName>
        <fullName evidence="4">Phosphatidic acid phosphatase type 2/haloperoxidase domain-containing protein</fullName>
    </recommendedName>
</protein>
<feature type="region of interest" description="Disordered" evidence="1">
    <location>
        <begin position="1"/>
        <end position="23"/>
    </location>
</feature>
<feature type="compositionally biased region" description="Polar residues" evidence="1">
    <location>
        <begin position="9"/>
        <end position="20"/>
    </location>
</feature>
<accession>A0A6C0CD88</accession>
<feature type="transmembrane region" description="Helical" evidence="2">
    <location>
        <begin position="69"/>
        <end position="89"/>
    </location>
</feature>
<reference evidence="3" key="1">
    <citation type="journal article" date="2020" name="Nature">
        <title>Giant virus diversity and host interactions through global metagenomics.</title>
        <authorList>
            <person name="Schulz F."/>
            <person name="Roux S."/>
            <person name="Paez-Espino D."/>
            <person name="Jungbluth S."/>
            <person name="Walsh D.A."/>
            <person name="Denef V.J."/>
            <person name="McMahon K.D."/>
            <person name="Konstantinidis K.T."/>
            <person name="Eloe-Fadrosh E.A."/>
            <person name="Kyrpides N.C."/>
            <person name="Woyke T."/>
        </authorList>
    </citation>
    <scope>NUCLEOTIDE SEQUENCE</scope>
    <source>
        <strain evidence="3">GVMAG-M-3300020523-10</strain>
    </source>
</reference>
<proteinExistence type="predicted"/>
<feature type="transmembrane region" description="Helical" evidence="2">
    <location>
        <begin position="181"/>
        <end position="201"/>
    </location>
</feature>
<evidence type="ECO:0000256" key="2">
    <source>
        <dbReference type="SAM" id="Phobius"/>
    </source>
</evidence>
<name>A0A6C0CD88_9ZZZZ</name>
<keyword evidence="2" id="KW-0472">Membrane</keyword>
<dbReference type="EMBL" id="MN739381">
    <property type="protein sequence ID" value="QHT01800.1"/>
    <property type="molecule type" value="Genomic_DNA"/>
</dbReference>
<feature type="transmembrane region" description="Helical" evidence="2">
    <location>
        <begin position="43"/>
        <end position="62"/>
    </location>
</feature>
<keyword evidence="2" id="KW-0812">Transmembrane</keyword>
<evidence type="ECO:0008006" key="4">
    <source>
        <dbReference type="Google" id="ProtNLM"/>
    </source>
</evidence>
<sequence length="248" mass="27753">MASRDTIPSAPQFSPTNIDPTKQKDNTKLKLNLYNIHMSLTNVLQYVSFSSPLLLVFFITLYSIVQNNYLSGLIFNMGIVIISSIVYLLKHILKNKQHTRANPFCNVLPSPFTVRAFDDTDGQVYYDSPSFSSAILSFSAAYLIYPMIIKNQQNTGLLVFSIVLVLINAVTEIMYNCCGLFGIILGILLGIIFAILYYSLLMSSNYTSSYLYFNDTISNNTQCTKPGTQNFKCELYKNGVAINAIATQ</sequence>
<feature type="transmembrane region" description="Helical" evidence="2">
    <location>
        <begin position="131"/>
        <end position="149"/>
    </location>
</feature>
<dbReference type="AlphaFoldDB" id="A0A6C0CD88"/>